<sequence length="609" mass="69825">MREEYHSIDFVRHLLSTSSDTTKPRFFRKELTLAEAQRRLCRLYPASVHTVEGMKWGYINSNGNLKIPARYDRADDFQENGLAIVMVGDQSGVIDCSGQFVIDPIYESILPFTEGRAIVIDATGFKVIDEKGNVLTSKPYNFIAPYEEERAVFSDRSANGQYLYGYLDRNGQEIIALQFEYANDFIDGKALVRLTNRNFALIDKEGTILNTYAYHMMSGFSEGLSAFRKTIDEPFGYVDENGNIVIEPQFSIALPFQEGRAVVNTIDGINNRYGLIDRQGKFIIQAQYNDILQLGEDRVALGKAIVADKPYYGSIYAIATSDGRRLTDYEYDTVSPFKEGLSSVTQDRYTFFIDRSGKRAKNYPVVQGTGILTLENGVIKAFVDQRVMYFNRLGRSIWKPNTIIPLQPPYRVREVKFNPNKDYLVYYPQIEGMKNIERQSEINQLLKEKSNVKEIPSNVQLDYSYTGDFAIEFYRKNLLVIKLSAYEYPFGAAHGMPSQEFVHINLQTGELYELQDLFKKDADYVSVLSEIIGNQIEEQQQQEFSYFFPQAYKGIKPDQPFYITEDALAIYFQPYEIAAFAAGFPTFKIPYDDIIEIIDIEGSFWRAFN</sequence>
<dbReference type="Gene3D" id="3.30.565.40">
    <property type="entry name" value="Fervidobacterium nodosum Rt17-B1 like"/>
    <property type="match status" value="1"/>
</dbReference>
<dbReference type="Proteomes" id="UP001148125">
    <property type="component" value="Unassembled WGS sequence"/>
</dbReference>
<feature type="domain" description="DUF3298" evidence="1">
    <location>
        <begin position="516"/>
        <end position="592"/>
    </location>
</feature>
<evidence type="ECO:0000313" key="2">
    <source>
        <dbReference type="EMBL" id="MDE5413574.1"/>
    </source>
</evidence>
<evidence type="ECO:0000259" key="1">
    <source>
        <dbReference type="Pfam" id="PF11738"/>
    </source>
</evidence>
<dbReference type="InterPro" id="IPR032774">
    <property type="entry name" value="WG_beta_rep"/>
</dbReference>
<proteinExistence type="predicted"/>
<evidence type="ECO:0000313" key="3">
    <source>
        <dbReference type="Proteomes" id="UP001148125"/>
    </source>
</evidence>
<dbReference type="InterPro" id="IPR021729">
    <property type="entry name" value="DUF3298"/>
</dbReference>
<dbReference type="Pfam" id="PF11738">
    <property type="entry name" value="DUF3298"/>
    <property type="match status" value="1"/>
</dbReference>
<keyword evidence="3" id="KW-1185">Reference proteome</keyword>
<reference evidence="2" key="1">
    <citation type="submission" date="2024-05" db="EMBL/GenBank/DDBJ databases">
        <title>Alkalihalobacillus sp. strain MEB203 novel alkaliphilic bacterium from Lonar Lake, India.</title>
        <authorList>
            <person name="Joshi A."/>
            <person name="Thite S."/>
            <person name="Mengade P."/>
        </authorList>
    </citation>
    <scope>NUCLEOTIDE SEQUENCE</scope>
    <source>
        <strain evidence="2">MEB 203</strain>
    </source>
</reference>
<name>A0ABT5VDR7_9BACI</name>
<dbReference type="PANTHER" id="PTHR37841:SF1">
    <property type="entry name" value="DUF3298 DOMAIN-CONTAINING PROTEIN"/>
    <property type="match status" value="1"/>
</dbReference>
<accession>A0ABT5VDR7</accession>
<organism evidence="2 3">
    <name type="scientific">Alkalihalobacterium chitinilyticum</name>
    <dbReference type="NCBI Taxonomy" id="2980103"/>
    <lineage>
        <taxon>Bacteria</taxon>
        <taxon>Bacillati</taxon>
        <taxon>Bacillota</taxon>
        <taxon>Bacilli</taxon>
        <taxon>Bacillales</taxon>
        <taxon>Bacillaceae</taxon>
        <taxon>Alkalihalobacterium</taxon>
    </lineage>
</organism>
<dbReference type="PANTHER" id="PTHR37841">
    <property type="entry name" value="GLR2918 PROTEIN"/>
    <property type="match status" value="1"/>
</dbReference>
<dbReference type="RefSeq" id="WP_275118195.1">
    <property type="nucleotide sequence ID" value="NZ_JAOTPO010000005.1"/>
</dbReference>
<dbReference type="InterPro" id="IPR037126">
    <property type="entry name" value="PdaC/RsiV-like_sf"/>
</dbReference>
<gene>
    <name evidence="2" type="ORF">N7Z68_09255</name>
</gene>
<dbReference type="Gene3D" id="3.90.640.20">
    <property type="entry name" value="Heat-shock cognate protein, ATPase"/>
    <property type="match status" value="1"/>
</dbReference>
<dbReference type="EMBL" id="JAOTPO010000005">
    <property type="protein sequence ID" value="MDE5413574.1"/>
    <property type="molecule type" value="Genomic_DNA"/>
</dbReference>
<protein>
    <submittedName>
        <fullName evidence="2">WG repeat-containing protein</fullName>
    </submittedName>
</protein>
<dbReference type="Pfam" id="PF14903">
    <property type="entry name" value="WG_beta_rep"/>
    <property type="match status" value="5"/>
</dbReference>
<comment type="caution">
    <text evidence="2">The sequence shown here is derived from an EMBL/GenBank/DDBJ whole genome shotgun (WGS) entry which is preliminary data.</text>
</comment>